<sequence>MAKILLVEDSPTQAAQISMLLEAAEHEVVHALNGQLGLDELRRQSLDIVVTDLEMPEVNGLQLVEMMRDDFSHIPSILVTGHGSEELAAEALQLGAAGYVPKNRMSELLNNTIIDVLGVIRTDASYAKLISTLRKNVFVFDLPNDPLLISPLVGLLMQVSSGMELLPSIDMVRLGVAVEHALANAMLHGNLELSSDECPSHHDLARDGRFSEAMQERIQQSPYRERTIRVEAIAATEEIRIIITDEGNGFDTSTVPRKGQLDPKAMSEDENAPRGQGLVLMASFVDELVYNDKGNQVTLVKRCRT</sequence>
<evidence type="ECO:0000313" key="7">
    <source>
        <dbReference type="Proteomes" id="UP000536179"/>
    </source>
</evidence>
<dbReference type="InterPro" id="IPR001789">
    <property type="entry name" value="Sig_transdc_resp-reg_receiver"/>
</dbReference>
<dbReference type="PROSITE" id="PS50110">
    <property type="entry name" value="RESPONSE_REGULATORY"/>
    <property type="match status" value="1"/>
</dbReference>
<dbReference type="Proteomes" id="UP000536179">
    <property type="component" value="Unassembled WGS sequence"/>
</dbReference>
<protein>
    <submittedName>
        <fullName evidence="6">CheY-like chemotaxis protein</fullName>
    </submittedName>
</protein>
<dbReference type="CDD" id="cd00156">
    <property type="entry name" value="REC"/>
    <property type="match status" value="1"/>
</dbReference>
<dbReference type="Gene3D" id="3.30.565.10">
    <property type="entry name" value="Histidine kinase-like ATPase, C-terminal domain"/>
    <property type="match status" value="1"/>
</dbReference>
<name>A0A7W5DTU2_9BACT</name>
<keyword evidence="2" id="KW-0902">Two-component regulatory system</keyword>
<dbReference type="InterPro" id="IPR011006">
    <property type="entry name" value="CheY-like_superfamily"/>
</dbReference>
<feature type="domain" description="Response regulatory" evidence="5">
    <location>
        <begin position="3"/>
        <end position="117"/>
    </location>
</feature>
<dbReference type="GO" id="GO:0000160">
    <property type="term" value="P:phosphorelay signal transduction system"/>
    <property type="evidence" value="ECO:0007669"/>
    <property type="project" value="UniProtKB-KW"/>
</dbReference>
<dbReference type="PANTHER" id="PTHR44591">
    <property type="entry name" value="STRESS RESPONSE REGULATOR PROTEIN 1"/>
    <property type="match status" value="1"/>
</dbReference>
<accession>A0A7W5DTU2</accession>
<proteinExistence type="predicted"/>
<dbReference type="InterPro" id="IPR003594">
    <property type="entry name" value="HATPase_dom"/>
</dbReference>
<comment type="caution">
    <text evidence="6">The sequence shown here is derived from an EMBL/GenBank/DDBJ whole genome shotgun (WGS) entry which is preliminary data.</text>
</comment>
<dbReference type="RefSeq" id="WP_184300484.1">
    <property type="nucleotide sequence ID" value="NZ_JACHXU010000001.1"/>
</dbReference>
<keyword evidence="7" id="KW-1185">Reference proteome</keyword>
<keyword evidence="1 3" id="KW-0597">Phosphoprotein</keyword>
<dbReference type="Pfam" id="PF13581">
    <property type="entry name" value="HATPase_c_2"/>
    <property type="match status" value="1"/>
</dbReference>
<gene>
    <name evidence="6" type="ORF">FHS27_000202</name>
</gene>
<feature type="modified residue" description="4-aspartylphosphate" evidence="3">
    <location>
        <position position="52"/>
    </location>
</feature>
<evidence type="ECO:0000259" key="5">
    <source>
        <dbReference type="PROSITE" id="PS50110"/>
    </source>
</evidence>
<evidence type="ECO:0000313" key="6">
    <source>
        <dbReference type="EMBL" id="MBB3204438.1"/>
    </source>
</evidence>
<dbReference type="Pfam" id="PF00072">
    <property type="entry name" value="Response_reg"/>
    <property type="match status" value="1"/>
</dbReference>
<dbReference type="PANTHER" id="PTHR44591:SF14">
    <property type="entry name" value="PROTEIN PILG"/>
    <property type="match status" value="1"/>
</dbReference>
<evidence type="ECO:0000256" key="1">
    <source>
        <dbReference type="ARBA" id="ARBA00022553"/>
    </source>
</evidence>
<dbReference type="AlphaFoldDB" id="A0A7W5DTU2"/>
<feature type="region of interest" description="Disordered" evidence="4">
    <location>
        <begin position="251"/>
        <end position="273"/>
    </location>
</feature>
<dbReference type="EMBL" id="JACHXU010000001">
    <property type="protein sequence ID" value="MBB3204438.1"/>
    <property type="molecule type" value="Genomic_DNA"/>
</dbReference>
<organism evidence="6 7">
    <name type="scientific">Aporhodopirellula rubra</name>
    <dbReference type="NCBI Taxonomy" id="980271"/>
    <lineage>
        <taxon>Bacteria</taxon>
        <taxon>Pseudomonadati</taxon>
        <taxon>Planctomycetota</taxon>
        <taxon>Planctomycetia</taxon>
        <taxon>Pirellulales</taxon>
        <taxon>Pirellulaceae</taxon>
        <taxon>Aporhodopirellula</taxon>
    </lineage>
</organism>
<dbReference type="InterPro" id="IPR050595">
    <property type="entry name" value="Bact_response_regulator"/>
</dbReference>
<reference evidence="6 7" key="1">
    <citation type="submission" date="2020-08" db="EMBL/GenBank/DDBJ databases">
        <title>Genomic Encyclopedia of Type Strains, Phase III (KMG-III): the genomes of soil and plant-associated and newly described type strains.</title>
        <authorList>
            <person name="Whitman W."/>
        </authorList>
    </citation>
    <scope>NUCLEOTIDE SEQUENCE [LARGE SCALE GENOMIC DNA]</scope>
    <source>
        <strain evidence="6 7">CECT 8075</strain>
    </source>
</reference>
<dbReference type="Gene3D" id="3.40.50.2300">
    <property type="match status" value="1"/>
</dbReference>
<dbReference type="InterPro" id="IPR036890">
    <property type="entry name" value="HATPase_C_sf"/>
</dbReference>
<dbReference type="SUPFAM" id="SSF52172">
    <property type="entry name" value="CheY-like"/>
    <property type="match status" value="1"/>
</dbReference>
<dbReference type="SMART" id="SM00448">
    <property type="entry name" value="REC"/>
    <property type="match status" value="1"/>
</dbReference>
<dbReference type="CDD" id="cd16936">
    <property type="entry name" value="HATPase_RsbW-like"/>
    <property type="match status" value="1"/>
</dbReference>
<evidence type="ECO:0000256" key="3">
    <source>
        <dbReference type="PROSITE-ProRule" id="PRU00169"/>
    </source>
</evidence>
<dbReference type="SUPFAM" id="SSF55874">
    <property type="entry name" value="ATPase domain of HSP90 chaperone/DNA topoisomerase II/histidine kinase"/>
    <property type="match status" value="1"/>
</dbReference>
<evidence type="ECO:0000256" key="2">
    <source>
        <dbReference type="ARBA" id="ARBA00023012"/>
    </source>
</evidence>
<evidence type="ECO:0000256" key="4">
    <source>
        <dbReference type="SAM" id="MobiDB-lite"/>
    </source>
</evidence>